<accession>A0A812LH47</accession>
<dbReference type="Proteomes" id="UP000604046">
    <property type="component" value="Unassembled WGS sequence"/>
</dbReference>
<gene>
    <name evidence="1" type="ORF">SNAT2548_LOCUS11514</name>
</gene>
<evidence type="ECO:0000313" key="1">
    <source>
        <dbReference type="EMBL" id="CAE7244928.1"/>
    </source>
</evidence>
<comment type="caution">
    <text evidence="1">The sequence shown here is derived from an EMBL/GenBank/DDBJ whole genome shotgun (WGS) entry which is preliminary data.</text>
</comment>
<dbReference type="EMBL" id="CAJNDS010001035">
    <property type="protein sequence ID" value="CAE7244928.1"/>
    <property type="molecule type" value="Genomic_DNA"/>
</dbReference>
<organism evidence="1 2">
    <name type="scientific">Symbiodinium natans</name>
    <dbReference type="NCBI Taxonomy" id="878477"/>
    <lineage>
        <taxon>Eukaryota</taxon>
        <taxon>Sar</taxon>
        <taxon>Alveolata</taxon>
        <taxon>Dinophyceae</taxon>
        <taxon>Suessiales</taxon>
        <taxon>Symbiodiniaceae</taxon>
        <taxon>Symbiodinium</taxon>
    </lineage>
</organism>
<protein>
    <submittedName>
        <fullName evidence="1">Uncharacterized protein</fullName>
    </submittedName>
</protein>
<proteinExistence type="predicted"/>
<evidence type="ECO:0000313" key="2">
    <source>
        <dbReference type="Proteomes" id="UP000604046"/>
    </source>
</evidence>
<dbReference type="AlphaFoldDB" id="A0A812LH47"/>
<keyword evidence="2" id="KW-1185">Reference proteome</keyword>
<name>A0A812LH47_9DINO</name>
<sequence>MLPPVNVSVLQLKRSLRRHIARMKGYSCKAVFVAVLSPAKDWEQSRKIRYRFSAWVHTQGSLQTQTRSPLRSAAQAQSLVIAILVHKLSQPHLGYAPSLV</sequence>
<reference evidence="1" key="1">
    <citation type="submission" date="2021-02" db="EMBL/GenBank/DDBJ databases">
        <authorList>
            <person name="Dougan E. K."/>
            <person name="Rhodes N."/>
            <person name="Thang M."/>
            <person name="Chan C."/>
        </authorList>
    </citation>
    <scope>NUCLEOTIDE SEQUENCE</scope>
</reference>